<name>A0AA89C1G8_PINIB</name>
<evidence type="ECO:0000259" key="2">
    <source>
        <dbReference type="Pfam" id="PF00643"/>
    </source>
</evidence>
<gene>
    <name evidence="3" type="ORF">FSP39_011678</name>
</gene>
<dbReference type="GO" id="GO:0008270">
    <property type="term" value="F:zinc ion binding"/>
    <property type="evidence" value="ECO:0007669"/>
    <property type="project" value="InterPro"/>
</dbReference>
<dbReference type="InterPro" id="IPR047153">
    <property type="entry name" value="TRIM45/56/19-like"/>
</dbReference>
<feature type="domain" description="B box-type" evidence="2">
    <location>
        <begin position="15"/>
        <end position="47"/>
    </location>
</feature>
<protein>
    <recommendedName>
        <fullName evidence="2">B box-type domain-containing protein</fullName>
    </recommendedName>
</protein>
<organism evidence="3 4">
    <name type="scientific">Pinctada imbricata</name>
    <name type="common">Atlantic pearl-oyster</name>
    <name type="synonym">Pinctada martensii</name>
    <dbReference type="NCBI Taxonomy" id="66713"/>
    <lineage>
        <taxon>Eukaryota</taxon>
        <taxon>Metazoa</taxon>
        <taxon>Spiralia</taxon>
        <taxon>Lophotrochozoa</taxon>
        <taxon>Mollusca</taxon>
        <taxon>Bivalvia</taxon>
        <taxon>Autobranchia</taxon>
        <taxon>Pteriomorphia</taxon>
        <taxon>Pterioida</taxon>
        <taxon>Pterioidea</taxon>
        <taxon>Pteriidae</taxon>
        <taxon>Pinctada</taxon>
    </lineage>
</organism>
<dbReference type="Gene3D" id="3.30.160.60">
    <property type="entry name" value="Classic Zinc Finger"/>
    <property type="match status" value="1"/>
</dbReference>
<dbReference type="SUPFAM" id="SSF57845">
    <property type="entry name" value="B-box zinc-binding domain"/>
    <property type="match status" value="1"/>
</dbReference>
<dbReference type="AlphaFoldDB" id="A0AA89C1G8"/>
<evidence type="ECO:0000256" key="1">
    <source>
        <dbReference type="SAM" id="Coils"/>
    </source>
</evidence>
<keyword evidence="1" id="KW-0175">Coiled coil</keyword>
<dbReference type="PANTHER" id="PTHR25462">
    <property type="entry name" value="BONUS, ISOFORM C-RELATED"/>
    <property type="match status" value="1"/>
</dbReference>
<accession>A0AA89C1G8</accession>
<dbReference type="PANTHER" id="PTHR25462:SF296">
    <property type="entry name" value="MEIOTIC P26, ISOFORM F"/>
    <property type="match status" value="1"/>
</dbReference>
<dbReference type="CDD" id="cd19756">
    <property type="entry name" value="Bbox2"/>
    <property type="match status" value="1"/>
</dbReference>
<sequence length="463" mass="52329">MISEYDKASDIERERCIIHDVNKKYYCLDCVKFICLLCGQTTHTGHVWKEIGDILKALEKMKQDVGDVRVHNTAHLQENKDRLERKRLSLKSNIDVLVDNTKNKYERDITQVYQQRLTTLEDDIERDISSLKLYMSHPEVFNTQGLTLTEHALAEKIKDVFDRSSIETMKDTAMLFAADDSQVEESVKLMVGTMIDFQKTETILLSDFAMKNITQIVAVSEHLAWVGSSGEKEVKLININGTMLKTCKLAFALETFAICKADQLLVTSLSNMSIQQIGIPRSKKIQLTTFPTFACMTKSSELLVTSLTDLKNPTGKILKGPYDSFRNLSEIGTGRKNLTCPLKVDENNNGDLCILNKTSNTSNKTELVLLKKDGSMSTLFEDDNDAVEISDIAFDKYGNIISSESKRNAISLIFWNGEKFEKSDICQRDAPIAIARHGNYTWSSSETGNIQVHLLKYHFVCVD</sequence>
<keyword evidence="4" id="KW-1185">Reference proteome</keyword>
<reference evidence="3" key="1">
    <citation type="submission" date="2019-08" db="EMBL/GenBank/DDBJ databases">
        <title>The improved chromosome-level genome for the pearl oyster Pinctada fucata martensii using PacBio sequencing and Hi-C.</title>
        <authorList>
            <person name="Zheng Z."/>
        </authorList>
    </citation>
    <scope>NUCLEOTIDE SEQUENCE</scope>
    <source>
        <strain evidence="3">ZZ-2019</strain>
        <tissue evidence="3">Adductor muscle</tissue>
    </source>
</reference>
<evidence type="ECO:0000313" key="3">
    <source>
        <dbReference type="EMBL" id="KAK3102481.1"/>
    </source>
</evidence>
<dbReference type="SUPFAM" id="SSF63829">
    <property type="entry name" value="Calcium-dependent phosphotriesterase"/>
    <property type="match status" value="1"/>
</dbReference>
<dbReference type="InterPro" id="IPR000315">
    <property type="entry name" value="Znf_B-box"/>
</dbReference>
<dbReference type="Pfam" id="PF00643">
    <property type="entry name" value="zf-B_box"/>
    <property type="match status" value="1"/>
</dbReference>
<dbReference type="Proteomes" id="UP001186944">
    <property type="component" value="Unassembled WGS sequence"/>
</dbReference>
<feature type="coiled-coil region" evidence="1">
    <location>
        <begin position="73"/>
        <end position="100"/>
    </location>
</feature>
<evidence type="ECO:0000313" key="4">
    <source>
        <dbReference type="Proteomes" id="UP001186944"/>
    </source>
</evidence>
<proteinExistence type="predicted"/>
<comment type="caution">
    <text evidence="3">The sequence shown here is derived from an EMBL/GenBank/DDBJ whole genome shotgun (WGS) entry which is preliminary data.</text>
</comment>
<dbReference type="EMBL" id="VSWD01000005">
    <property type="protein sequence ID" value="KAK3102481.1"/>
    <property type="molecule type" value="Genomic_DNA"/>
</dbReference>